<dbReference type="InterPro" id="IPR018247">
    <property type="entry name" value="EF_Hand_1_Ca_BS"/>
</dbReference>
<dbReference type="SMART" id="SM00054">
    <property type="entry name" value="EFh"/>
    <property type="match status" value="7"/>
</dbReference>
<name>A0ABN8MQW1_9CNID</name>
<dbReference type="Gene3D" id="1.10.238.10">
    <property type="entry name" value="EF-hand"/>
    <property type="match status" value="4"/>
</dbReference>
<gene>
    <name evidence="5" type="ORF">PEVE_00038077</name>
</gene>
<dbReference type="Proteomes" id="UP001159427">
    <property type="component" value="Unassembled WGS sequence"/>
</dbReference>
<dbReference type="SUPFAM" id="SSF47473">
    <property type="entry name" value="EF-hand"/>
    <property type="match status" value="3"/>
</dbReference>
<keyword evidence="1" id="KW-0479">Metal-binding</keyword>
<organism evidence="5 6">
    <name type="scientific">Porites evermanni</name>
    <dbReference type="NCBI Taxonomy" id="104178"/>
    <lineage>
        <taxon>Eukaryota</taxon>
        <taxon>Metazoa</taxon>
        <taxon>Cnidaria</taxon>
        <taxon>Anthozoa</taxon>
        <taxon>Hexacorallia</taxon>
        <taxon>Scleractinia</taxon>
        <taxon>Fungiina</taxon>
        <taxon>Poritidae</taxon>
        <taxon>Porites</taxon>
    </lineage>
</organism>
<keyword evidence="2" id="KW-0677">Repeat</keyword>
<feature type="domain" description="EF-hand" evidence="4">
    <location>
        <begin position="90"/>
        <end position="125"/>
    </location>
</feature>
<sequence>MSGKSLFGPDVPQVVIKSIFSKYDKDGSGRLEKKEVLAMMGDLGLDEKQAELCFMMLDKDGNNNVSEKELMDWLRAGEGYKVVDDPNRYSFLRRVADAFKRYDKDGSGVIDKNEFRALLAAGGKDWRSCDDSVIEKALSVVDKDGSGTVSFTEFLDWMDKITTRCGSLEQTEVLAMMGDLGLDEKQAELCFMMLDKDGNNNVTEKELMDWLRAGKGYKVVDDPKRYAFARRVADAFKKYDKDGSGVIEKEEFRALLASGGKAWRSCDDAIIEKTLGVVDKDGSGTVSFTEFLAWMDKMNAKRK</sequence>
<evidence type="ECO:0000256" key="1">
    <source>
        <dbReference type="ARBA" id="ARBA00022723"/>
    </source>
</evidence>
<keyword evidence="6" id="KW-1185">Reference proteome</keyword>
<feature type="domain" description="EF-hand" evidence="4">
    <location>
        <begin position="129"/>
        <end position="164"/>
    </location>
</feature>
<dbReference type="EMBL" id="CALNXI010000639">
    <property type="protein sequence ID" value="CAH3030515.1"/>
    <property type="molecule type" value="Genomic_DNA"/>
</dbReference>
<evidence type="ECO:0000256" key="3">
    <source>
        <dbReference type="ARBA" id="ARBA00022837"/>
    </source>
</evidence>
<comment type="caution">
    <text evidence="5">The sequence shown here is derived from an EMBL/GenBank/DDBJ whole genome shotgun (WGS) entry which is preliminary data.</text>
</comment>
<accession>A0ABN8MQW1</accession>
<evidence type="ECO:0000256" key="2">
    <source>
        <dbReference type="ARBA" id="ARBA00022737"/>
    </source>
</evidence>
<reference evidence="5 6" key="1">
    <citation type="submission" date="2022-05" db="EMBL/GenBank/DDBJ databases">
        <authorList>
            <consortium name="Genoscope - CEA"/>
            <person name="William W."/>
        </authorList>
    </citation>
    <scope>NUCLEOTIDE SEQUENCE [LARGE SCALE GENOMIC DNA]</scope>
</reference>
<feature type="domain" description="EF-hand" evidence="4">
    <location>
        <begin position="227"/>
        <end position="262"/>
    </location>
</feature>
<proteinExistence type="predicted"/>
<feature type="domain" description="EF-hand" evidence="4">
    <location>
        <begin position="47"/>
        <end position="80"/>
    </location>
</feature>
<dbReference type="InterPro" id="IPR002048">
    <property type="entry name" value="EF_hand_dom"/>
</dbReference>
<evidence type="ECO:0000313" key="6">
    <source>
        <dbReference type="Proteomes" id="UP001159427"/>
    </source>
</evidence>
<protein>
    <recommendedName>
        <fullName evidence="4">EF-hand domain-containing protein</fullName>
    </recommendedName>
</protein>
<keyword evidence="3" id="KW-0106">Calcium</keyword>
<feature type="domain" description="EF-hand" evidence="4">
    <location>
        <begin position="11"/>
        <end position="46"/>
    </location>
</feature>
<feature type="domain" description="EF-hand" evidence="4">
    <location>
        <begin position="266"/>
        <end position="301"/>
    </location>
</feature>
<dbReference type="InterPro" id="IPR011992">
    <property type="entry name" value="EF-hand-dom_pair"/>
</dbReference>
<evidence type="ECO:0000313" key="5">
    <source>
        <dbReference type="EMBL" id="CAH3030515.1"/>
    </source>
</evidence>
<dbReference type="Pfam" id="PF13499">
    <property type="entry name" value="EF-hand_7"/>
    <property type="match status" value="3"/>
</dbReference>
<feature type="domain" description="EF-hand" evidence="4">
    <location>
        <begin position="182"/>
        <end position="217"/>
    </location>
</feature>
<dbReference type="PROSITE" id="PS00018">
    <property type="entry name" value="EF_HAND_1"/>
    <property type="match status" value="7"/>
</dbReference>
<evidence type="ECO:0000259" key="4">
    <source>
        <dbReference type="PROSITE" id="PS50222"/>
    </source>
</evidence>
<dbReference type="CDD" id="cd00051">
    <property type="entry name" value="EFh"/>
    <property type="match status" value="3"/>
</dbReference>
<dbReference type="PROSITE" id="PS50222">
    <property type="entry name" value="EF_HAND_2"/>
    <property type="match status" value="7"/>
</dbReference>
<dbReference type="PANTHER" id="PTHR45942">
    <property type="entry name" value="PROTEIN PHOSPATASE 3 REGULATORY SUBUNIT B ALPHA ISOFORM TYPE 1"/>
    <property type="match status" value="1"/>
</dbReference>